<reference evidence="1 2" key="1">
    <citation type="submission" date="2019-10" db="EMBL/GenBank/DDBJ databases">
        <title>Draft whole-genome sequence of the purple nonsulfur photosynthetic bacterium Roseospira navarrensis DSM 15114.</title>
        <authorList>
            <person name="Kyndt J.A."/>
            <person name="Meyer T.E."/>
        </authorList>
    </citation>
    <scope>NUCLEOTIDE SEQUENCE [LARGE SCALE GENOMIC DNA]</scope>
    <source>
        <strain evidence="1 2">DSM 15114</strain>
    </source>
</reference>
<protein>
    <submittedName>
        <fullName evidence="1">Uncharacterized protein</fullName>
    </submittedName>
</protein>
<organism evidence="1 2">
    <name type="scientific">Roseospira navarrensis</name>
    <dbReference type="NCBI Taxonomy" id="140058"/>
    <lineage>
        <taxon>Bacteria</taxon>
        <taxon>Pseudomonadati</taxon>
        <taxon>Pseudomonadota</taxon>
        <taxon>Alphaproteobacteria</taxon>
        <taxon>Rhodospirillales</taxon>
        <taxon>Rhodospirillaceae</taxon>
        <taxon>Roseospira</taxon>
    </lineage>
</organism>
<dbReference type="AlphaFoldDB" id="A0A7X1ZEX0"/>
<dbReference type="RefSeq" id="WP_153344137.1">
    <property type="nucleotide sequence ID" value="NZ_WIVE01000032.1"/>
</dbReference>
<sequence length="118" mass="13102">MRDNGHCADLTVDDAVTRATTATPIVGWPIQSDTDYLRSDGQFILTILDNLQPIFNIVAPRRWGKTSFLMRVRRHAEACGRPVLLSAFNNGVEGLSLCFRRDQHIVGDWAFGGGDAQE</sequence>
<feature type="non-terminal residue" evidence="1">
    <location>
        <position position="118"/>
    </location>
</feature>
<dbReference type="Proteomes" id="UP000434582">
    <property type="component" value="Unassembled WGS sequence"/>
</dbReference>
<comment type="caution">
    <text evidence="1">The sequence shown here is derived from an EMBL/GenBank/DDBJ whole genome shotgun (WGS) entry which is preliminary data.</text>
</comment>
<keyword evidence="2" id="KW-1185">Reference proteome</keyword>
<proteinExistence type="predicted"/>
<gene>
    <name evidence="1" type="ORF">GHC57_11015</name>
</gene>
<evidence type="ECO:0000313" key="1">
    <source>
        <dbReference type="EMBL" id="MQX37047.1"/>
    </source>
</evidence>
<name>A0A7X1ZEX0_9PROT</name>
<accession>A0A7X1ZEX0</accession>
<evidence type="ECO:0000313" key="2">
    <source>
        <dbReference type="Proteomes" id="UP000434582"/>
    </source>
</evidence>
<dbReference type="EMBL" id="WIVE01000032">
    <property type="protein sequence ID" value="MQX37047.1"/>
    <property type="molecule type" value="Genomic_DNA"/>
</dbReference>